<dbReference type="InParanoid" id="A0A0H2R7U3"/>
<dbReference type="OrthoDB" id="63112at2759"/>
<dbReference type="GO" id="GO:0000171">
    <property type="term" value="F:ribonuclease MRP activity"/>
    <property type="evidence" value="ECO:0007669"/>
    <property type="project" value="TreeGrafter"/>
</dbReference>
<dbReference type="GO" id="GO:0030681">
    <property type="term" value="C:multimeric ribonuclease P complex"/>
    <property type="evidence" value="ECO:0007669"/>
    <property type="project" value="TreeGrafter"/>
</dbReference>
<evidence type="ECO:0000256" key="1">
    <source>
        <dbReference type="SAM" id="MobiDB-lite"/>
    </source>
</evidence>
<dbReference type="Pfam" id="PF08584">
    <property type="entry name" value="Ribonuc_P_40"/>
    <property type="match status" value="1"/>
</dbReference>
<reference evidence="2 3" key="1">
    <citation type="submission" date="2015-04" db="EMBL/GenBank/DDBJ databases">
        <title>Complete genome sequence of Schizopora paradoxa KUC8140, a cosmopolitan wood degrader in East Asia.</title>
        <authorList>
            <consortium name="DOE Joint Genome Institute"/>
            <person name="Min B."/>
            <person name="Park H."/>
            <person name="Jang Y."/>
            <person name="Kim J.-J."/>
            <person name="Kim K.H."/>
            <person name="Pangilinan J."/>
            <person name="Lipzen A."/>
            <person name="Riley R."/>
            <person name="Grigoriev I.V."/>
            <person name="Spatafora J.W."/>
            <person name="Choi I.-G."/>
        </authorList>
    </citation>
    <scope>NUCLEOTIDE SEQUENCE [LARGE SCALE GENOMIC DNA]</scope>
    <source>
        <strain evidence="2 3">KUC8140</strain>
    </source>
</reference>
<feature type="non-terminal residue" evidence="2">
    <location>
        <position position="1"/>
    </location>
</feature>
<dbReference type="InterPro" id="IPR013893">
    <property type="entry name" value="RNase_P_Rpp40"/>
</dbReference>
<accession>A0A0H2R7U3</accession>
<evidence type="ECO:0000313" key="2">
    <source>
        <dbReference type="EMBL" id="KLO07422.1"/>
    </source>
</evidence>
<dbReference type="GO" id="GO:0004526">
    <property type="term" value="F:ribonuclease P activity"/>
    <property type="evidence" value="ECO:0007669"/>
    <property type="project" value="TreeGrafter"/>
</dbReference>
<dbReference type="STRING" id="27342.A0A0H2R7U3"/>
<dbReference type="EMBL" id="KQ086140">
    <property type="protein sequence ID" value="KLO07422.1"/>
    <property type="molecule type" value="Genomic_DNA"/>
</dbReference>
<proteinExistence type="predicted"/>
<dbReference type="GO" id="GO:0000447">
    <property type="term" value="P:endonucleolytic cleavage in ITS1 to separate SSU-rRNA from 5.8S rRNA and LSU-rRNA from tricistronic rRNA transcript (SSU-rRNA, 5.8S rRNA, LSU-rRNA)"/>
    <property type="evidence" value="ECO:0007669"/>
    <property type="project" value="TreeGrafter"/>
</dbReference>
<organism evidence="2 3">
    <name type="scientific">Schizopora paradoxa</name>
    <dbReference type="NCBI Taxonomy" id="27342"/>
    <lineage>
        <taxon>Eukaryota</taxon>
        <taxon>Fungi</taxon>
        <taxon>Dikarya</taxon>
        <taxon>Basidiomycota</taxon>
        <taxon>Agaricomycotina</taxon>
        <taxon>Agaricomycetes</taxon>
        <taxon>Hymenochaetales</taxon>
        <taxon>Schizoporaceae</taxon>
        <taxon>Schizopora</taxon>
    </lineage>
</organism>
<name>A0A0H2R7U3_9AGAM</name>
<sequence length="334" mass="37182">IDIVLPCHDLLETALKSLHDKFWTGRYPLSQILEAANHLSDQFTQKGELIALSLGSIDEDTWCIDNRGVLSLLLSKETYESLGLIGVECSEGHGQKFHLYDRTSKQIAKAKVSIKLWDERRSSSAESMWSVAFHTSNRTSKESAVTCDIHKLSSIIIPKSPSIHPPPSNTTGPERDESLEDWNSSTAELFEWTGMACLHSQRLNANDSVHSYVSSYEPPQPNYIGDLVHLRWCGLLSPTFVKSILNAITLTLRSAPSLKAHIPFINECCSASKPSPSFVSVTCNTVRNVPITYLSHKSSQVSHKSKPPRTHVDCWSLIINEDASRWLLAGSERS</sequence>
<gene>
    <name evidence="2" type="ORF">SCHPADRAFT_836759</name>
</gene>
<dbReference type="PANTHER" id="PTHR15396:SF1">
    <property type="entry name" value="RIBONUCLEASE P PROTEIN SUBUNIT P40"/>
    <property type="match status" value="1"/>
</dbReference>
<dbReference type="Proteomes" id="UP000053477">
    <property type="component" value="Unassembled WGS sequence"/>
</dbReference>
<dbReference type="AlphaFoldDB" id="A0A0H2R7U3"/>
<evidence type="ECO:0000313" key="3">
    <source>
        <dbReference type="Proteomes" id="UP000053477"/>
    </source>
</evidence>
<protein>
    <submittedName>
        <fullName evidence="2">Uncharacterized protein</fullName>
    </submittedName>
</protein>
<dbReference type="GO" id="GO:0000172">
    <property type="term" value="C:ribonuclease MRP complex"/>
    <property type="evidence" value="ECO:0007669"/>
    <property type="project" value="TreeGrafter"/>
</dbReference>
<feature type="region of interest" description="Disordered" evidence="1">
    <location>
        <begin position="159"/>
        <end position="180"/>
    </location>
</feature>
<dbReference type="PANTHER" id="PTHR15396">
    <property type="entry name" value="RIBONUCLEASE P PROTEIN SUBUNIT P40"/>
    <property type="match status" value="1"/>
</dbReference>
<dbReference type="GO" id="GO:0001682">
    <property type="term" value="P:tRNA 5'-leader removal"/>
    <property type="evidence" value="ECO:0007669"/>
    <property type="project" value="InterPro"/>
</dbReference>
<keyword evidence="3" id="KW-1185">Reference proteome</keyword>